<feature type="domain" description="TIR" evidence="1">
    <location>
        <begin position="98"/>
        <end position="248"/>
    </location>
</feature>
<evidence type="ECO:0000259" key="1">
    <source>
        <dbReference type="PROSITE" id="PS50104"/>
    </source>
</evidence>
<dbReference type="RefSeq" id="WP_378136820.1">
    <property type="nucleotide sequence ID" value="NZ_JBHSMI010000029.1"/>
</dbReference>
<comment type="caution">
    <text evidence="2">The sequence shown here is derived from an EMBL/GenBank/DDBJ whole genome shotgun (WGS) entry which is preliminary data.</text>
</comment>
<reference evidence="3" key="1">
    <citation type="journal article" date="2019" name="Int. J. Syst. Evol. Microbiol.">
        <title>The Global Catalogue of Microorganisms (GCM) 10K type strain sequencing project: providing services to taxonomists for standard genome sequencing and annotation.</title>
        <authorList>
            <consortium name="The Broad Institute Genomics Platform"/>
            <consortium name="The Broad Institute Genome Sequencing Center for Infectious Disease"/>
            <person name="Wu L."/>
            <person name="Ma J."/>
        </authorList>
    </citation>
    <scope>NUCLEOTIDE SEQUENCE [LARGE SCALE GENOMIC DNA]</scope>
    <source>
        <strain evidence="3">CGMCC 1.18575</strain>
    </source>
</reference>
<keyword evidence="3" id="KW-1185">Reference proteome</keyword>
<dbReference type="InterPro" id="IPR000157">
    <property type="entry name" value="TIR_dom"/>
</dbReference>
<accession>A0ABW0HY95</accession>
<dbReference type="Gene3D" id="3.40.50.10140">
    <property type="entry name" value="Toll/interleukin-1 receptor homology (TIR) domain"/>
    <property type="match status" value="1"/>
</dbReference>
<proteinExistence type="predicted"/>
<protein>
    <submittedName>
        <fullName evidence="2">Toll/interleukin-1 receptor domain-containing protein</fullName>
    </submittedName>
</protein>
<dbReference type="Pfam" id="PF13676">
    <property type="entry name" value="TIR_2"/>
    <property type="match status" value="1"/>
</dbReference>
<evidence type="ECO:0000313" key="3">
    <source>
        <dbReference type="Proteomes" id="UP001596113"/>
    </source>
</evidence>
<keyword evidence="2" id="KW-0675">Receptor</keyword>
<dbReference type="SUPFAM" id="SSF52200">
    <property type="entry name" value="Toll/Interleukin receptor TIR domain"/>
    <property type="match status" value="1"/>
</dbReference>
<dbReference type="InterPro" id="IPR035897">
    <property type="entry name" value="Toll_tir_struct_dom_sf"/>
</dbReference>
<dbReference type="PROSITE" id="PS50104">
    <property type="entry name" value="TIR"/>
    <property type="match status" value="1"/>
</dbReference>
<organism evidence="2 3">
    <name type="scientific">Cohnella soli</name>
    <dbReference type="NCBI Taxonomy" id="425005"/>
    <lineage>
        <taxon>Bacteria</taxon>
        <taxon>Bacillati</taxon>
        <taxon>Bacillota</taxon>
        <taxon>Bacilli</taxon>
        <taxon>Bacillales</taxon>
        <taxon>Paenibacillaceae</taxon>
        <taxon>Cohnella</taxon>
    </lineage>
</organism>
<name>A0ABW0HY95_9BACL</name>
<dbReference type="Proteomes" id="UP001596113">
    <property type="component" value="Unassembled WGS sequence"/>
</dbReference>
<evidence type="ECO:0000313" key="2">
    <source>
        <dbReference type="EMBL" id="MFC5405518.1"/>
    </source>
</evidence>
<sequence>MRFNNFMTDIVSLIKTDGQEYSNIKSSVQKNKIFINDSNLPIEEGDHFIRLLANGLQEVYLVLDRGYYEGFGGIKAHYQSEVKKVPSMPSKTKKLQAATEKIFLSYSWNDNKVADSFEIMFRTKGINLTRDLRDVEYRQSLKEFMKNVRKSDYVLMIISEHYLKSINCMYEVLEFVKDDDYKERILPLVQKETDIFNAIGRSKYIKYWQNEFERLHHEMQGLDELNRTDIVNELKKVESIQRQLTDFLSIIADMNMVTFEENITGKDFYMIFNLVRPSKNKEQDVPMGYYVLNVPRTITSDVMTWWANGNRTYTDDLNEARIFTEIEILGFFNDEHKSKKFAGFPILELVSKFNQPIVPFKGKFLSIIENNQKEILGNSNIYLDEEEVKLYI</sequence>
<dbReference type="EMBL" id="JBHSMI010000029">
    <property type="protein sequence ID" value="MFC5405518.1"/>
    <property type="molecule type" value="Genomic_DNA"/>
</dbReference>
<gene>
    <name evidence="2" type="ORF">ACFPOF_22475</name>
</gene>